<evidence type="ECO:0000313" key="3">
    <source>
        <dbReference type="EMBL" id="NMN95103.1"/>
    </source>
</evidence>
<accession>A0A848K8G6</accession>
<evidence type="ECO:0000313" key="4">
    <source>
        <dbReference type="Proteomes" id="UP000535543"/>
    </source>
</evidence>
<keyword evidence="2" id="KW-0812">Transmembrane</keyword>
<sequence length="180" mass="19849">MANQPLPQRQPWWYYAIGVVLLVLVIVSAICGFAIDGTRGKVSQGLNPVLGTLFGLWAADLYYRRDANKKLHRDVKSAAYTINVMIQRVFDINQYVAQSANRLNEGNQQRALQELYGAIASIQGTMSQGYQALRQWRDLSDAAAQEAEAAYDEDRARIGQRQQIQRGGSNNSGGGSNGNA</sequence>
<gene>
    <name evidence="3" type="ORF">FGL95_08670</name>
</gene>
<organism evidence="3 4">
    <name type="scientific">Antrihabitans stalactiti</name>
    <dbReference type="NCBI Taxonomy" id="2584121"/>
    <lineage>
        <taxon>Bacteria</taxon>
        <taxon>Bacillati</taxon>
        <taxon>Actinomycetota</taxon>
        <taxon>Actinomycetes</taxon>
        <taxon>Mycobacteriales</taxon>
        <taxon>Nocardiaceae</taxon>
        <taxon>Antrihabitans</taxon>
    </lineage>
</organism>
<proteinExistence type="predicted"/>
<feature type="compositionally biased region" description="Low complexity" evidence="1">
    <location>
        <begin position="159"/>
        <end position="169"/>
    </location>
</feature>
<evidence type="ECO:0000256" key="1">
    <source>
        <dbReference type="SAM" id="MobiDB-lite"/>
    </source>
</evidence>
<dbReference type="Proteomes" id="UP000535543">
    <property type="component" value="Unassembled WGS sequence"/>
</dbReference>
<keyword evidence="4" id="KW-1185">Reference proteome</keyword>
<keyword evidence="2" id="KW-0472">Membrane</keyword>
<dbReference type="AlphaFoldDB" id="A0A848K8G6"/>
<dbReference type="EMBL" id="VCQU01000002">
    <property type="protein sequence ID" value="NMN95103.1"/>
    <property type="molecule type" value="Genomic_DNA"/>
</dbReference>
<feature type="region of interest" description="Disordered" evidence="1">
    <location>
        <begin position="150"/>
        <end position="180"/>
    </location>
</feature>
<feature type="compositionally biased region" description="Gly residues" evidence="1">
    <location>
        <begin position="170"/>
        <end position="180"/>
    </location>
</feature>
<name>A0A848K8G6_9NOCA</name>
<keyword evidence="2" id="KW-1133">Transmembrane helix</keyword>
<reference evidence="3 4" key="1">
    <citation type="submission" date="2019-05" db="EMBL/GenBank/DDBJ databases">
        <authorList>
            <person name="Lee S.D."/>
        </authorList>
    </citation>
    <scope>NUCLEOTIDE SEQUENCE [LARGE SCALE GENOMIC DNA]</scope>
    <source>
        <strain evidence="3 4">YC2-7</strain>
    </source>
</reference>
<protein>
    <submittedName>
        <fullName evidence="3">Uncharacterized protein</fullName>
    </submittedName>
</protein>
<dbReference type="RefSeq" id="WP_169585801.1">
    <property type="nucleotide sequence ID" value="NZ_VCQU01000002.1"/>
</dbReference>
<evidence type="ECO:0000256" key="2">
    <source>
        <dbReference type="SAM" id="Phobius"/>
    </source>
</evidence>
<feature type="transmembrane region" description="Helical" evidence="2">
    <location>
        <begin position="47"/>
        <end position="63"/>
    </location>
</feature>
<feature type="transmembrane region" description="Helical" evidence="2">
    <location>
        <begin position="12"/>
        <end position="35"/>
    </location>
</feature>
<reference evidence="3 4" key="2">
    <citation type="submission" date="2020-06" db="EMBL/GenBank/DDBJ databases">
        <title>Antribacter stalactiti gen. nov., sp. nov., a new member of the family Nacardiaceae isolated from a cave.</title>
        <authorList>
            <person name="Kim I.S."/>
        </authorList>
    </citation>
    <scope>NUCLEOTIDE SEQUENCE [LARGE SCALE GENOMIC DNA]</scope>
    <source>
        <strain evidence="3 4">YC2-7</strain>
    </source>
</reference>
<comment type="caution">
    <text evidence="3">The sequence shown here is derived from an EMBL/GenBank/DDBJ whole genome shotgun (WGS) entry which is preliminary data.</text>
</comment>